<dbReference type="Proteomes" id="UP000295058">
    <property type="component" value="Unassembled WGS sequence"/>
</dbReference>
<dbReference type="PANTHER" id="PTHR43682">
    <property type="entry name" value="LACTATE UTILIZATION PROTEIN C"/>
    <property type="match status" value="1"/>
</dbReference>
<dbReference type="EMBL" id="SODO01000010">
    <property type="protein sequence ID" value="TDW57711.1"/>
    <property type="molecule type" value="Genomic_DNA"/>
</dbReference>
<dbReference type="Gene3D" id="3.40.50.10420">
    <property type="entry name" value="NagB/RpiA/CoA transferase-like"/>
    <property type="match status" value="1"/>
</dbReference>
<gene>
    <name evidence="2" type="ORF">B6S09_14855</name>
    <name evidence="3" type="ORF">LY04_02576</name>
</gene>
<dbReference type="OrthoDB" id="9794157at2"/>
<dbReference type="RefSeq" id="WP_094279282.1">
    <property type="nucleotide sequence ID" value="NZ_NQJF01000013.1"/>
</dbReference>
<evidence type="ECO:0000313" key="5">
    <source>
        <dbReference type="Proteomes" id="UP000295058"/>
    </source>
</evidence>
<organism evidence="2 4">
    <name type="scientific">Oceanimonas baumannii</name>
    <dbReference type="NCBI Taxonomy" id="129578"/>
    <lineage>
        <taxon>Bacteria</taxon>
        <taxon>Pseudomonadati</taxon>
        <taxon>Pseudomonadota</taxon>
        <taxon>Gammaproteobacteria</taxon>
        <taxon>Aeromonadales</taxon>
        <taxon>Aeromonadaceae</taxon>
        <taxon>Oceanimonas</taxon>
    </lineage>
</organism>
<dbReference type="EMBL" id="NQJF01000013">
    <property type="protein sequence ID" value="OYD22746.1"/>
    <property type="molecule type" value="Genomic_DNA"/>
</dbReference>
<evidence type="ECO:0000313" key="4">
    <source>
        <dbReference type="Proteomes" id="UP000243640"/>
    </source>
</evidence>
<dbReference type="Pfam" id="PF02589">
    <property type="entry name" value="LUD_dom"/>
    <property type="match status" value="1"/>
</dbReference>
<protein>
    <submittedName>
        <fullName evidence="3">L-lactate dehydrogenase complex protein LldG</fullName>
    </submittedName>
    <submittedName>
        <fullName evidence="2">Lactate utilization protein C</fullName>
    </submittedName>
</protein>
<evidence type="ECO:0000313" key="3">
    <source>
        <dbReference type="EMBL" id="TDW57711.1"/>
    </source>
</evidence>
<dbReference type="SUPFAM" id="SSF100950">
    <property type="entry name" value="NagB/RpiA/CoA transferase-like"/>
    <property type="match status" value="1"/>
</dbReference>
<name>A0A235CE75_9GAMM</name>
<dbReference type="PANTHER" id="PTHR43682:SF1">
    <property type="entry name" value="LACTATE UTILIZATION PROTEIN C"/>
    <property type="match status" value="1"/>
</dbReference>
<reference evidence="2 4" key="1">
    <citation type="submission" date="2017-08" db="EMBL/GenBank/DDBJ databases">
        <title>Draft Genome Sequence of the Marine Bacterium Oceanimonas baumannii ATCC 700832.</title>
        <authorList>
            <person name="Mcclelland W.D."/>
            <person name="Brennan M.A."/>
            <person name="Trachtenberg A.M."/>
            <person name="Maclea K.S."/>
        </authorList>
    </citation>
    <scope>NUCLEOTIDE SEQUENCE [LARGE SCALE GENOMIC DNA]</scope>
    <source>
        <strain evidence="2 4">ATCC 700832</strain>
    </source>
</reference>
<dbReference type="InterPro" id="IPR037171">
    <property type="entry name" value="NagB/RpiA_transferase-like"/>
</dbReference>
<feature type="domain" description="LUD" evidence="1">
    <location>
        <begin position="40"/>
        <end position="214"/>
    </location>
</feature>
<sequence length="217" mass="23567">MSTARTAIFDRLRRVNALPLSAPEPDYPIWNNTDTDTMLARLTGLLEQNHAEVIRLPRSGLVSTLQDRLAQAGIKRVSTGTGGEFFDDIMQSLNDHVEQICFDRPLEEWKDELFNQVDAGITGCHGAIAATGSLVLWPGPEEPRTLSLVPPHHIAILKASTLHTNLPAMMASEGWNQGMPTNLLLVSGPSKTADIQQTLAYGAHGPSALTVLILEDA</sequence>
<dbReference type="InterPro" id="IPR024185">
    <property type="entry name" value="FTHF_cligase-like_sf"/>
</dbReference>
<keyword evidence="5" id="KW-1185">Reference proteome</keyword>
<proteinExistence type="predicted"/>
<evidence type="ECO:0000259" key="1">
    <source>
        <dbReference type="Pfam" id="PF02589"/>
    </source>
</evidence>
<dbReference type="InterPro" id="IPR003741">
    <property type="entry name" value="LUD_dom"/>
</dbReference>
<evidence type="ECO:0000313" key="2">
    <source>
        <dbReference type="EMBL" id="OYD22746.1"/>
    </source>
</evidence>
<comment type="caution">
    <text evidence="2">The sequence shown here is derived from an EMBL/GenBank/DDBJ whole genome shotgun (WGS) entry which is preliminary data.</text>
</comment>
<dbReference type="AlphaFoldDB" id="A0A235CE75"/>
<accession>A0A235CE75</accession>
<reference evidence="3 5" key="2">
    <citation type="submission" date="2019-03" db="EMBL/GenBank/DDBJ databases">
        <title>Genomic Encyclopedia of Archaeal and Bacterial Type Strains, Phase II (KMG-II): from individual species to whole genera.</title>
        <authorList>
            <person name="Goeker M."/>
        </authorList>
    </citation>
    <scope>NUCLEOTIDE SEQUENCE [LARGE SCALE GENOMIC DNA]</scope>
    <source>
        <strain evidence="3 5">DSM 15594</strain>
    </source>
</reference>
<dbReference type="Proteomes" id="UP000243640">
    <property type="component" value="Unassembled WGS sequence"/>
</dbReference>